<evidence type="ECO:0000313" key="3">
    <source>
        <dbReference type="Proteomes" id="UP000274578"/>
    </source>
</evidence>
<gene>
    <name evidence="2" type="ORF">NCTC13071_02564</name>
</gene>
<protein>
    <recommendedName>
        <fullName evidence="4">DUF304 domain-containing protein</fullName>
    </recommendedName>
</protein>
<keyword evidence="1" id="KW-1133">Transmembrane helix</keyword>
<keyword evidence="1" id="KW-0472">Membrane</keyword>
<sequence>MHPYTILFDYTKEILVCSIIVGISSFIIYRRLLSRKYGEFHITHGYLCPHSILKIPPILIADITDIKFELLPRTGGSYRFFVTTSNGGVVHFIFRYHAFSERLRLQKELREIGYEGPFESMQRNS</sequence>
<keyword evidence="1" id="KW-0812">Transmembrane</keyword>
<reference evidence="2 3" key="1">
    <citation type="submission" date="2018-12" db="EMBL/GenBank/DDBJ databases">
        <authorList>
            <consortium name="Pathogen Informatics"/>
        </authorList>
    </citation>
    <scope>NUCLEOTIDE SEQUENCE [LARGE SCALE GENOMIC DNA]</scope>
    <source>
        <strain evidence="2 3">NCTC13071</strain>
    </source>
</reference>
<organism evidence="2 3">
    <name type="scientific">Segatella oris</name>
    <dbReference type="NCBI Taxonomy" id="28135"/>
    <lineage>
        <taxon>Bacteria</taxon>
        <taxon>Pseudomonadati</taxon>
        <taxon>Bacteroidota</taxon>
        <taxon>Bacteroidia</taxon>
        <taxon>Bacteroidales</taxon>
        <taxon>Prevotellaceae</taxon>
        <taxon>Segatella</taxon>
    </lineage>
</organism>
<dbReference type="EMBL" id="LR134384">
    <property type="protein sequence ID" value="VEH16527.1"/>
    <property type="molecule type" value="Genomic_DNA"/>
</dbReference>
<dbReference type="KEGG" id="poc:NCTC13071_02564"/>
<evidence type="ECO:0000313" key="2">
    <source>
        <dbReference type="EMBL" id="VEH16527.1"/>
    </source>
</evidence>
<name>A0A3S5EPG5_9BACT</name>
<evidence type="ECO:0000256" key="1">
    <source>
        <dbReference type="SAM" id="Phobius"/>
    </source>
</evidence>
<feature type="transmembrane region" description="Helical" evidence="1">
    <location>
        <begin position="12"/>
        <end position="29"/>
    </location>
</feature>
<accession>A0A3S5EPG5</accession>
<dbReference type="AlphaFoldDB" id="A0A3S5EPG5"/>
<dbReference type="Proteomes" id="UP000274578">
    <property type="component" value="Chromosome 1"/>
</dbReference>
<evidence type="ECO:0008006" key="4">
    <source>
        <dbReference type="Google" id="ProtNLM"/>
    </source>
</evidence>
<proteinExistence type="predicted"/>
<dbReference type="RefSeq" id="WP_004373708.1">
    <property type="nucleotide sequence ID" value="NZ_CAJPPY010000015.1"/>
</dbReference>